<dbReference type="Gene3D" id="3.40.50.10860">
    <property type="entry name" value="Leucine Dehydrogenase, chain A, domain 1"/>
    <property type="match status" value="1"/>
</dbReference>
<dbReference type="GO" id="GO:0004764">
    <property type="term" value="F:shikimate 3-dehydrogenase (NADP+) activity"/>
    <property type="evidence" value="ECO:0007669"/>
    <property type="project" value="InterPro"/>
</dbReference>
<dbReference type="AlphaFoldDB" id="A0A6M4X397"/>
<evidence type="ECO:0000256" key="1">
    <source>
        <dbReference type="ARBA" id="ARBA00004871"/>
    </source>
</evidence>
<dbReference type="InterPro" id="IPR022893">
    <property type="entry name" value="Shikimate_DH_fam"/>
</dbReference>
<feature type="domain" description="Shikimate dehydrogenase substrate binding N-terminal" evidence="3">
    <location>
        <begin position="19"/>
        <end position="101"/>
    </location>
</feature>
<accession>A0A6M4X397</accession>
<dbReference type="InterPro" id="IPR036291">
    <property type="entry name" value="NAD(P)-bd_dom_sf"/>
</dbReference>
<evidence type="ECO:0000313" key="4">
    <source>
        <dbReference type="EMBL" id="QJT06672.1"/>
    </source>
</evidence>
<evidence type="ECO:0000256" key="2">
    <source>
        <dbReference type="ARBA" id="ARBA00023141"/>
    </source>
</evidence>
<keyword evidence="2" id="KW-0057">Aromatic amino acid biosynthesis</keyword>
<protein>
    <submittedName>
        <fullName evidence="4">Shikimate dehydrogenase</fullName>
    </submittedName>
</protein>
<dbReference type="EMBL" id="CP049838">
    <property type="protein sequence ID" value="QJT06672.1"/>
    <property type="molecule type" value="Genomic_DNA"/>
</dbReference>
<reference evidence="4" key="1">
    <citation type="submission" date="2020-03" db="EMBL/GenBank/DDBJ databases">
        <title>Molecular networking-based the target discovery of potent antiproliferative macrolactams: 5/6/7/16 polycyclic ansamycins and glycosylated trienomycin from Streptomyces cacaoi subsp. asoensis.</title>
        <authorList>
            <person name="Liu L.-L."/>
        </authorList>
    </citation>
    <scope>NUCLEOTIDE SEQUENCE [LARGE SCALE GENOMIC DNA]</scope>
    <source>
        <strain evidence="4">H2S5</strain>
    </source>
</reference>
<proteinExistence type="predicted"/>
<dbReference type="GO" id="GO:0019632">
    <property type="term" value="P:shikimate metabolic process"/>
    <property type="evidence" value="ECO:0007669"/>
    <property type="project" value="TreeGrafter"/>
</dbReference>
<dbReference type="Gene3D" id="3.40.50.720">
    <property type="entry name" value="NAD(P)-binding Rossmann-like Domain"/>
    <property type="match status" value="1"/>
</dbReference>
<comment type="pathway">
    <text evidence="1">Metabolic intermediate biosynthesis; chorismate biosynthesis; chorismate from D-erythrose 4-phosphate and phosphoenolpyruvate: step 4/7.</text>
</comment>
<dbReference type="InterPro" id="IPR013708">
    <property type="entry name" value="Shikimate_DH-bd_N"/>
</dbReference>
<evidence type="ECO:0000313" key="5">
    <source>
        <dbReference type="Proteomes" id="UP000502665"/>
    </source>
</evidence>
<gene>
    <name evidence="4" type="ORF">G9272_05995</name>
</gene>
<name>A0A6M4X397_9ACTN</name>
<sequence length="276" mass="28711">MTDAPHPGPFSGTTRLYAVLGDPVTQVQSPGLLNPVFAGLGIDAVLVPVHVRRDDLVDVVRVLRCVGNLDGLFVTVPHKVAAAQLADRRSRTVETTGSANALRREPDGAWLAANFDGSGFVAGLVGAGHSPRGRKVALVGAGGAGSAIAAALLTAGVDSLSVSDPDGPSLTALVDRLAEHWPGRVRAAPEPPLHDSDIAVNATPLGLRPDDPLPFSPHALPPGSVVADIIMKPRETPLLREVAAQGHQVHHGMHMLTGQMDSYRTFFGLGVPRTAD</sequence>
<dbReference type="Proteomes" id="UP000502665">
    <property type="component" value="Chromosome"/>
</dbReference>
<dbReference type="PANTHER" id="PTHR21089:SF1">
    <property type="entry name" value="BIFUNCTIONAL 3-DEHYDROQUINATE DEHYDRATASE_SHIKIMATE DEHYDROGENASE, CHLOROPLASTIC"/>
    <property type="match status" value="1"/>
</dbReference>
<keyword evidence="2" id="KW-0028">Amino-acid biosynthesis</keyword>
<dbReference type="PANTHER" id="PTHR21089">
    <property type="entry name" value="SHIKIMATE DEHYDROGENASE"/>
    <property type="match status" value="1"/>
</dbReference>
<organism evidence="4 5">
    <name type="scientific">Streptomyces asoensis</name>
    <dbReference type="NCBI Taxonomy" id="249586"/>
    <lineage>
        <taxon>Bacteria</taxon>
        <taxon>Bacillati</taxon>
        <taxon>Actinomycetota</taxon>
        <taxon>Actinomycetes</taxon>
        <taxon>Kitasatosporales</taxon>
        <taxon>Streptomycetaceae</taxon>
        <taxon>Streptomyces</taxon>
    </lineage>
</organism>
<keyword evidence="5" id="KW-1185">Reference proteome</keyword>
<dbReference type="GO" id="GO:0009073">
    <property type="term" value="P:aromatic amino acid family biosynthetic process"/>
    <property type="evidence" value="ECO:0007669"/>
    <property type="project" value="UniProtKB-KW"/>
</dbReference>
<dbReference type="SUPFAM" id="SSF51735">
    <property type="entry name" value="NAD(P)-binding Rossmann-fold domains"/>
    <property type="match status" value="1"/>
</dbReference>
<evidence type="ECO:0000259" key="3">
    <source>
        <dbReference type="Pfam" id="PF08501"/>
    </source>
</evidence>
<dbReference type="InterPro" id="IPR046346">
    <property type="entry name" value="Aminoacid_DH-like_N_sf"/>
</dbReference>
<dbReference type="GO" id="GO:0009423">
    <property type="term" value="P:chorismate biosynthetic process"/>
    <property type="evidence" value="ECO:0007669"/>
    <property type="project" value="TreeGrafter"/>
</dbReference>
<dbReference type="SUPFAM" id="SSF53223">
    <property type="entry name" value="Aminoacid dehydrogenase-like, N-terminal domain"/>
    <property type="match status" value="1"/>
</dbReference>
<dbReference type="Pfam" id="PF08501">
    <property type="entry name" value="Shikimate_dh_N"/>
    <property type="match status" value="1"/>
</dbReference>